<dbReference type="AlphaFoldDB" id="A0A0A9EEN3"/>
<proteinExistence type="predicted"/>
<name>A0A0A9EEN3_ARUDO</name>
<sequence length="44" mass="4818">MVSSNQSMVPSVLASLFLPLSNQKSCPKCFVMIPHHITGQPAYK</sequence>
<organism evidence="1">
    <name type="scientific">Arundo donax</name>
    <name type="common">Giant reed</name>
    <name type="synonym">Donax arundinaceus</name>
    <dbReference type="NCBI Taxonomy" id="35708"/>
    <lineage>
        <taxon>Eukaryota</taxon>
        <taxon>Viridiplantae</taxon>
        <taxon>Streptophyta</taxon>
        <taxon>Embryophyta</taxon>
        <taxon>Tracheophyta</taxon>
        <taxon>Spermatophyta</taxon>
        <taxon>Magnoliopsida</taxon>
        <taxon>Liliopsida</taxon>
        <taxon>Poales</taxon>
        <taxon>Poaceae</taxon>
        <taxon>PACMAD clade</taxon>
        <taxon>Arundinoideae</taxon>
        <taxon>Arundineae</taxon>
        <taxon>Arundo</taxon>
    </lineage>
</organism>
<accession>A0A0A9EEN3</accession>
<reference evidence="1" key="2">
    <citation type="journal article" date="2015" name="Data Brief">
        <title>Shoot transcriptome of the giant reed, Arundo donax.</title>
        <authorList>
            <person name="Barrero R.A."/>
            <person name="Guerrero F.D."/>
            <person name="Moolhuijzen P."/>
            <person name="Goolsby J.A."/>
            <person name="Tidwell J."/>
            <person name="Bellgard S.E."/>
            <person name="Bellgard M.I."/>
        </authorList>
    </citation>
    <scope>NUCLEOTIDE SEQUENCE</scope>
    <source>
        <tissue evidence="1">Shoot tissue taken approximately 20 cm above the soil surface</tissue>
    </source>
</reference>
<reference evidence="1" key="1">
    <citation type="submission" date="2014-09" db="EMBL/GenBank/DDBJ databases">
        <authorList>
            <person name="Magalhaes I.L.F."/>
            <person name="Oliveira U."/>
            <person name="Santos F.R."/>
            <person name="Vidigal T.H.D.A."/>
            <person name="Brescovit A.D."/>
            <person name="Santos A.J."/>
        </authorList>
    </citation>
    <scope>NUCLEOTIDE SEQUENCE</scope>
    <source>
        <tissue evidence="1">Shoot tissue taken approximately 20 cm above the soil surface</tissue>
    </source>
</reference>
<dbReference type="EMBL" id="GBRH01201560">
    <property type="protein sequence ID" value="JAD96335.1"/>
    <property type="molecule type" value="Transcribed_RNA"/>
</dbReference>
<protein>
    <submittedName>
        <fullName evidence="1">Gsh1</fullName>
    </submittedName>
</protein>
<evidence type="ECO:0000313" key="1">
    <source>
        <dbReference type="EMBL" id="JAD96335.1"/>
    </source>
</evidence>